<keyword evidence="4" id="KW-1185">Reference proteome</keyword>
<dbReference type="Pfam" id="PF18942">
    <property type="entry name" value="DUF5689"/>
    <property type="match status" value="1"/>
</dbReference>
<name>A0A0D0IW67_9BACT</name>
<feature type="signal peptide" evidence="1">
    <location>
        <begin position="1"/>
        <end position="25"/>
    </location>
</feature>
<reference evidence="3 4" key="1">
    <citation type="submission" date="2015-01" db="EMBL/GenBank/DDBJ databases">
        <title>Comparative genomics of non-oral Prevotella species.</title>
        <authorList>
            <person name="Accetto T."/>
            <person name="Nograsek B."/>
            <person name="Avgustin G."/>
        </authorList>
    </citation>
    <scope>NUCLEOTIDE SEQUENCE [LARGE SCALE GENOMIC DNA]</scope>
    <source>
        <strain evidence="3 4">P5-119</strain>
    </source>
</reference>
<proteinExistence type="predicted"/>
<evidence type="ECO:0000313" key="3">
    <source>
        <dbReference type="EMBL" id="KIP62620.1"/>
    </source>
</evidence>
<dbReference type="InterPro" id="IPR043744">
    <property type="entry name" value="DUF5689"/>
</dbReference>
<comment type="caution">
    <text evidence="3">The sequence shown here is derived from an EMBL/GenBank/DDBJ whole genome shotgun (WGS) entry which is preliminary data.</text>
</comment>
<sequence length="312" mass="34905">MKKTKYIKFLVAAMLLGGLATSCMDDDWNDPTNGSTTVPFGNNNIQEDDSKIISIKDLKAQTVDVMDQKVNYDERHNLPFYAIRIENDWQIKVRVTGNDIQGNIYNEVSVEDASGEGLLICIQKGGLYGFLPVGQEILVNLKDLYIGIYGNNVQLGTFYKNNEKGREYPGRMLLNTWNNHFKILGVARPDLVEPEVFDLTKLKDESYIKSHRNKLMTLENVEMDGADGKLAWAPEADKDPGNGVSRTVKINGKAQSLMVVRSSTYADFAAKAMPTGKVNLTGIFTVYATNPSKKGYTWQILLRSDSDIEEVK</sequence>
<dbReference type="AlphaFoldDB" id="A0A0D0IW67"/>
<evidence type="ECO:0000256" key="1">
    <source>
        <dbReference type="SAM" id="SignalP"/>
    </source>
</evidence>
<dbReference type="Proteomes" id="UP000032046">
    <property type="component" value="Unassembled WGS sequence"/>
</dbReference>
<accession>A0A0D0IW67</accession>
<organism evidence="3 4">
    <name type="scientific">Prevotella pectinovora</name>
    <dbReference type="NCBI Taxonomy" id="1602169"/>
    <lineage>
        <taxon>Bacteria</taxon>
        <taxon>Pseudomonadati</taxon>
        <taxon>Bacteroidota</taxon>
        <taxon>Bacteroidia</taxon>
        <taxon>Bacteroidales</taxon>
        <taxon>Prevotellaceae</taxon>
        <taxon>Prevotella</taxon>
    </lineage>
</organism>
<protein>
    <recommendedName>
        <fullName evidence="2">DUF5689 domain-containing protein</fullName>
    </recommendedName>
</protein>
<dbReference type="EMBL" id="JXQK01000052">
    <property type="protein sequence ID" value="KIP62620.1"/>
    <property type="molecule type" value="Genomic_DNA"/>
</dbReference>
<keyword evidence="1" id="KW-0732">Signal</keyword>
<evidence type="ECO:0000259" key="2">
    <source>
        <dbReference type="Pfam" id="PF18942"/>
    </source>
</evidence>
<feature type="chain" id="PRO_5002230100" description="DUF5689 domain-containing protein" evidence="1">
    <location>
        <begin position="26"/>
        <end position="312"/>
    </location>
</feature>
<dbReference type="PROSITE" id="PS51257">
    <property type="entry name" value="PROKAR_LIPOPROTEIN"/>
    <property type="match status" value="1"/>
</dbReference>
<evidence type="ECO:0000313" key="4">
    <source>
        <dbReference type="Proteomes" id="UP000032046"/>
    </source>
</evidence>
<feature type="domain" description="DUF5689" evidence="2">
    <location>
        <begin position="52"/>
        <end position="308"/>
    </location>
</feature>
<dbReference type="STRING" id="1602171.ST44_06245"/>
<gene>
    <name evidence="3" type="ORF">ST44_06245</name>
</gene>